<feature type="region of interest" description="Disordered" evidence="1">
    <location>
        <begin position="305"/>
        <end position="326"/>
    </location>
</feature>
<feature type="compositionally biased region" description="Polar residues" evidence="1">
    <location>
        <begin position="314"/>
        <end position="323"/>
    </location>
</feature>
<feature type="region of interest" description="Disordered" evidence="1">
    <location>
        <begin position="247"/>
        <end position="274"/>
    </location>
</feature>
<keyword evidence="5" id="KW-1185">Reference proteome</keyword>
<evidence type="ECO:0000313" key="4">
    <source>
        <dbReference type="EMBL" id="GGD77066.1"/>
    </source>
</evidence>
<dbReference type="Proteomes" id="UP000629365">
    <property type="component" value="Unassembled WGS sequence"/>
</dbReference>
<dbReference type="Pfam" id="PF26366">
    <property type="entry name" value="DUF8094"/>
    <property type="match status" value="1"/>
</dbReference>
<dbReference type="InterPro" id="IPR058407">
    <property type="entry name" value="DUF8094"/>
</dbReference>
<feature type="transmembrane region" description="Helical" evidence="2">
    <location>
        <begin position="189"/>
        <end position="212"/>
    </location>
</feature>
<gene>
    <name evidence="4" type="ORF">GCM10007269_20030</name>
</gene>
<dbReference type="EMBL" id="BMCM01000003">
    <property type="protein sequence ID" value="GGD77066.1"/>
    <property type="molecule type" value="Genomic_DNA"/>
</dbReference>
<feature type="compositionally biased region" description="Acidic residues" evidence="1">
    <location>
        <begin position="111"/>
        <end position="129"/>
    </location>
</feature>
<evidence type="ECO:0000256" key="2">
    <source>
        <dbReference type="SAM" id="Phobius"/>
    </source>
</evidence>
<organism evidence="4 5">
    <name type="scientific">Microbacterium murale</name>
    <dbReference type="NCBI Taxonomy" id="1081040"/>
    <lineage>
        <taxon>Bacteria</taxon>
        <taxon>Bacillati</taxon>
        <taxon>Actinomycetota</taxon>
        <taxon>Actinomycetes</taxon>
        <taxon>Micrococcales</taxon>
        <taxon>Microbacteriaceae</taxon>
        <taxon>Microbacterium</taxon>
    </lineage>
</organism>
<evidence type="ECO:0000259" key="3">
    <source>
        <dbReference type="Pfam" id="PF26366"/>
    </source>
</evidence>
<evidence type="ECO:0000256" key="1">
    <source>
        <dbReference type="SAM" id="MobiDB-lite"/>
    </source>
</evidence>
<name>A0ABQ1RPR2_9MICO</name>
<keyword evidence="2" id="KW-0812">Transmembrane</keyword>
<keyword evidence="2" id="KW-0472">Membrane</keyword>
<reference evidence="5" key="1">
    <citation type="journal article" date="2019" name="Int. J. Syst. Evol. Microbiol.">
        <title>The Global Catalogue of Microorganisms (GCM) 10K type strain sequencing project: providing services to taxonomists for standard genome sequencing and annotation.</title>
        <authorList>
            <consortium name="The Broad Institute Genomics Platform"/>
            <consortium name="The Broad Institute Genome Sequencing Center for Infectious Disease"/>
            <person name="Wu L."/>
            <person name="Ma J."/>
        </authorList>
    </citation>
    <scope>NUCLEOTIDE SEQUENCE [LARGE SCALE GENOMIC DNA]</scope>
    <source>
        <strain evidence="5">CCM 7640</strain>
    </source>
</reference>
<accession>A0ABQ1RPR2</accession>
<evidence type="ECO:0000313" key="5">
    <source>
        <dbReference type="Proteomes" id="UP000629365"/>
    </source>
</evidence>
<keyword evidence="2" id="KW-1133">Transmembrane helix</keyword>
<feature type="region of interest" description="Disordered" evidence="1">
    <location>
        <begin position="217"/>
        <end position="236"/>
    </location>
</feature>
<protein>
    <recommendedName>
        <fullName evidence="3">DUF8094 domain-containing protein</fullName>
    </recommendedName>
</protein>
<sequence length="631" mass="66282">MRFVWAVVAFVLATLLIGAGIAQRTIFMGPSAQQTELSVEEPAPYTLVDGAVLRENPGQQTLLVRGEGDIFVAYGRTADLQAWLSDAEYNAVELDSDGESVTTLVEPEVAAGDEGDAADGDAAEGDAAEPEGRNPAGSDLWLDSFSEADQLITDMQLPAGMSVLIAKDGTQDAPSDVVVSWPLDRSTPWVGPLIAAGGAVLLFGLVMYVLAIRHQRRGRGPRRKGPGPMPATEPIDLAVEPAPVREALEASGDEEPAAEGAPEEKSAPKSERRAHRVRRRLLVLPAFGIAAMLFAGCSSDTWPQFADPSPTPSPTQTVITPENQKPPAVTEAQASRILKSIAGTLEEADASLDIDLAGTRLAGAALAARSTDYTLRATLTDRALPATIPTDVIEVLLPQATDEWPRTVLALSKSKSDDTVPPVILTMTQADPWSNYKVANVAEMQASAEVPELAPAWLGTSLITENASAFLALAPDELATAFADVVDSGEKSEFRSLFDPVSITLADSISASRAAVTKSLVDNGAAETSSTAFDIVAADQPPVAMATLDSGAIVAVSMVDSETIAPTSTDAVIKFGENPEAKTLTGVEEAAKGVVTTYGLQLFFSVPAQGSSEQIRLLAVHQDILNVEVIQ</sequence>
<feature type="region of interest" description="Disordered" evidence="1">
    <location>
        <begin position="110"/>
        <end position="140"/>
    </location>
</feature>
<feature type="transmembrane region" description="Helical" evidence="2">
    <location>
        <begin position="281"/>
        <end position="302"/>
    </location>
</feature>
<dbReference type="RefSeq" id="WP_188436444.1">
    <property type="nucleotide sequence ID" value="NZ_BMCM01000003.1"/>
</dbReference>
<comment type="caution">
    <text evidence="4">The sequence shown here is derived from an EMBL/GenBank/DDBJ whole genome shotgun (WGS) entry which is preliminary data.</text>
</comment>
<feature type="domain" description="DUF8094" evidence="3">
    <location>
        <begin position="327"/>
        <end position="624"/>
    </location>
</feature>
<feature type="compositionally biased region" description="Basic and acidic residues" evidence="1">
    <location>
        <begin position="262"/>
        <end position="271"/>
    </location>
</feature>
<proteinExistence type="predicted"/>